<feature type="domain" description="Protein kinase" evidence="4">
    <location>
        <begin position="19"/>
        <end position="280"/>
    </location>
</feature>
<comment type="caution">
    <text evidence="5">The sequence shown here is derived from an EMBL/GenBank/DDBJ whole genome shotgun (WGS) entry which is preliminary data.</text>
</comment>
<dbReference type="InterPro" id="IPR011009">
    <property type="entry name" value="Kinase-like_dom_sf"/>
</dbReference>
<keyword evidence="2 3" id="KW-0067">ATP-binding</keyword>
<dbReference type="PANTHER" id="PTHR44329:SF298">
    <property type="entry name" value="MIXED LINEAGE KINASE DOMAIN-LIKE PROTEIN"/>
    <property type="match status" value="1"/>
</dbReference>
<organism evidence="5 6">
    <name type="scientific">Gigaspora margarita</name>
    <dbReference type="NCBI Taxonomy" id="4874"/>
    <lineage>
        <taxon>Eukaryota</taxon>
        <taxon>Fungi</taxon>
        <taxon>Fungi incertae sedis</taxon>
        <taxon>Mucoromycota</taxon>
        <taxon>Glomeromycotina</taxon>
        <taxon>Glomeromycetes</taxon>
        <taxon>Diversisporales</taxon>
        <taxon>Gigasporaceae</taxon>
        <taxon>Gigaspora</taxon>
    </lineage>
</organism>
<dbReference type="OrthoDB" id="2362128at2759"/>
<dbReference type="Pfam" id="PF07714">
    <property type="entry name" value="PK_Tyr_Ser-Thr"/>
    <property type="match status" value="2"/>
</dbReference>
<dbReference type="Gene3D" id="1.10.510.10">
    <property type="entry name" value="Transferase(Phosphotransferase) domain 1"/>
    <property type="match status" value="2"/>
</dbReference>
<keyword evidence="1 3" id="KW-0547">Nucleotide-binding</keyword>
<accession>A0A8H4ASU4</accession>
<keyword evidence="5" id="KW-0418">Kinase</keyword>
<dbReference type="GO" id="GO:0097527">
    <property type="term" value="P:necroptotic signaling pathway"/>
    <property type="evidence" value="ECO:0007669"/>
    <property type="project" value="TreeGrafter"/>
</dbReference>
<evidence type="ECO:0000256" key="2">
    <source>
        <dbReference type="ARBA" id="ARBA00022840"/>
    </source>
</evidence>
<proteinExistence type="predicted"/>
<sequence>MSYKDFPETIVKQIDYASFEDKEEISKGKFGATCKAYKAYLNDIKQVVALKTLYYYDEKSLFNWISKVRHTTYVYHRNIIQFLGITQDSETRTYYMVLQYANSGNLQCYLNDHFSNLDWFNKIRMAKEISSGISFLHGADIIHQNLHDKNILVHDGRMIITDFGLLESFDNSTKSVTSRVHKKWEYFDPQYLQSPLTYKLDKRSDIYSLGVLFWELSSGLPPFRSLKAHHVISGDREISIEGTPTDFKNLYCAAWNGNPDNRPDIKKICEELKEIPLKLFCKDFPNFKYSFSEKEKIGKGGFGEIHKVYLEDIKQNVALKSLNRNDDEGFIREVKCTTKVNHDNIIKFFGITQDPEKKTYYMILHYANSGDLECYLKDCSSKLNWSTIIRMAKEISSGVNYLHGANIIHLDLHDKNILVHEGRMIITDFGLSKLLDDGTESISGEPYGRCEYCDPSYLPDPLKYKWNKRSDIFSIGVLFWELSSGVPPFINFKKSPTKISWHYLKGERETPIKGTPFGFQKLYDAAWNGDPDCRPNIKEICNKLDQIRLEIVYDQVLYYSFMNFSRNVIVEFPKSSTILNY</sequence>
<dbReference type="AlphaFoldDB" id="A0A8H4ASU4"/>
<dbReference type="PANTHER" id="PTHR44329">
    <property type="entry name" value="SERINE/THREONINE-PROTEIN KINASE TNNI3K-RELATED"/>
    <property type="match status" value="1"/>
</dbReference>
<gene>
    <name evidence="5" type="ORF">F8M41_013003</name>
</gene>
<dbReference type="PROSITE" id="PS00107">
    <property type="entry name" value="PROTEIN_KINASE_ATP"/>
    <property type="match status" value="1"/>
</dbReference>
<protein>
    <submittedName>
        <fullName evidence="5">Kinase-like protein</fullName>
    </submittedName>
</protein>
<reference evidence="5 6" key="1">
    <citation type="journal article" date="2019" name="Environ. Microbiol.">
        <title>At the nexus of three kingdoms: the genome of the mycorrhizal fungus Gigaspora margarita provides insights into plant, endobacterial and fungal interactions.</title>
        <authorList>
            <person name="Venice F."/>
            <person name="Ghignone S."/>
            <person name="Salvioli di Fossalunga A."/>
            <person name="Amselem J."/>
            <person name="Novero M."/>
            <person name="Xianan X."/>
            <person name="Sedzielewska Toro K."/>
            <person name="Morin E."/>
            <person name="Lipzen A."/>
            <person name="Grigoriev I.V."/>
            <person name="Henrissat B."/>
            <person name="Martin F.M."/>
            <person name="Bonfante P."/>
        </authorList>
    </citation>
    <scope>NUCLEOTIDE SEQUENCE [LARGE SCALE GENOMIC DNA]</scope>
    <source>
        <strain evidence="5 6">BEG34</strain>
    </source>
</reference>
<evidence type="ECO:0000256" key="1">
    <source>
        <dbReference type="ARBA" id="ARBA00022741"/>
    </source>
</evidence>
<name>A0A8H4ASU4_GIGMA</name>
<evidence type="ECO:0000313" key="5">
    <source>
        <dbReference type="EMBL" id="KAF0528702.1"/>
    </source>
</evidence>
<dbReference type="GO" id="GO:0005524">
    <property type="term" value="F:ATP binding"/>
    <property type="evidence" value="ECO:0007669"/>
    <property type="project" value="UniProtKB-UniRule"/>
</dbReference>
<dbReference type="EMBL" id="WTPW01000265">
    <property type="protein sequence ID" value="KAF0528702.1"/>
    <property type="molecule type" value="Genomic_DNA"/>
</dbReference>
<dbReference type="InterPro" id="IPR001245">
    <property type="entry name" value="Ser-Thr/Tyr_kinase_cat_dom"/>
</dbReference>
<keyword evidence="5" id="KW-0808">Transferase</keyword>
<dbReference type="SUPFAM" id="SSF56112">
    <property type="entry name" value="Protein kinase-like (PK-like)"/>
    <property type="match status" value="2"/>
</dbReference>
<feature type="binding site" evidence="3">
    <location>
        <position position="320"/>
    </location>
    <ligand>
        <name>ATP</name>
        <dbReference type="ChEBI" id="CHEBI:30616"/>
    </ligand>
</feature>
<dbReference type="Proteomes" id="UP000439903">
    <property type="component" value="Unassembled WGS sequence"/>
</dbReference>
<dbReference type="GO" id="GO:0004672">
    <property type="term" value="F:protein kinase activity"/>
    <property type="evidence" value="ECO:0007669"/>
    <property type="project" value="InterPro"/>
</dbReference>
<dbReference type="InterPro" id="IPR051681">
    <property type="entry name" value="Ser/Thr_Kinases-Pseudokinases"/>
</dbReference>
<dbReference type="PROSITE" id="PS50011">
    <property type="entry name" value="PROTEIN_KINASE_DOM"/>
    <property type="match status" value="2"/>
</dbReference>
<dbReference type="InterPro" id="IPR000719">
    <property type="entry name" value="Prot_kinase_dom"/>
</dbReference>
<keyword evidence="6" id="KW-1185">Reference proteome</keyword>
<feature type="domain" description="Protein kinase" evidence="4">
    <location>
        <begin position="291"/>
        <end position="549"/>
    </location>
</feature>
<evidence type="ECO:0000256" key="3">
    <source>
        <dbReference type="PROSITE-ProRule" id="PRU10141"/>
    </source>
</evidence>
<evidence type="ECO:0000259" key="4">
    <source>
        <dbReference type="PROSITE" id="PS50011"/>
    </source>
</evidence>
<dbReference type="InterPro" id="IPR017441">
    <property type="entry name" value="Protein_kinase_ATP_BS"/>
</dbReference>
<evidence type="ECO:0000313" key="6">
    <source>
        <dbReference type="Proteomes" id="UP000439903"/>
    </source>
</evidence>